<comment type="similarity">
    <text evidence="2 5">Belongs to the synuclein family.</text>
</comment>
<reference evidence="6 7" key="1">
    <citation type="journal article" date="2020" name="Nature">
        <title>Six reference-quality genomes reveal evolution of bat adaptations.</title>
        <authorList>
            <person name="Jebb D."/>
            <person name="Huang Z."/>
            <person name="Pippel M."/>
            <person name="Hughes G.M."/>
            <person name="Lavrichenko K."/>
            <person name="Devanna P."/>
            <person name="Winkler S."/>
            <person name="Jermiin L.S."/>
            <person name="Skirmuntt E.C."/>
            <person name="Katzourakis A."/>
            <person name="Burkitt-Gray L."/>
            <person name="Ray D.A."/>
            <person name="Sullivan K.A.M."/>
            <person name="Roscito J.G."/>
            <person name="Kirilenko B.M."/>
            <person name="Davalos L.M."/>
            <person name="Corthals A.P."/>
            <person name="Power M.L."/>
            <person name="Jones G."/>
            <person name="Ransome R.D."/>
            <person name="Dechmann D.K.N."/>
            <person name="Locatelli A.G."/>
            <person name="Puechmaille S.J."/>
            <person name="Fedrigo O."/>
            <person name="Jarvis E.D."/>
            <person name="Hiller M."/>
            <person name="Vernes S.C."/>
            <person name="Myers E.W."/>
            <person name="Teeling E.C."/>
        </authorList>
    </citation>
    <scope>NUCLEOTIDE SEQUENCE [LARGE SCALE GENOMIC DNA]</scope>
    <source>
        <strain evidence="6">MMyoMyo1</strain>
        <tissue evidence="6">Flight muscle</tissue>
    </source>
</reference>
<dbReference type="GO" id="GO:1903136">
    <property type="term" value="F:cuprous ion binding"/>
    <property type="evidence" value="ECO:0007669"/>
    <property type="project" value="TreeGrafter"/>
</dbReference>
<gene>
    <name evidence="6" type="ORF">mMyoMyo1_018044</name>
</gene>
<dbReference type="InterPro" id="IPR002461">
    <property type="entry name" value="Synuclein_beta"/>
</dbReference>
<dbReference type="PRINTS" id="PR01211">
    <property type="entry name" value="SYNUCLEIN"/>
</dbReference>
<dbReference type="GO" id="GO:0050808">
    <property type="term" value="P:synapse organization"/>
    <property type="evidence" value="ECO:0007669"/>
    <property type="project" value="TreeGrafter"/>
</dbReference>
<dbReference type="PANTHER" id="PTHR13820:SF4">
    <property type="entry name" value="BETA-SYNUCLEIN"/>
    <property type="match status" value="1"/>
</dbReference>
<name>A0A7J7XKH1_MYOMY</name>
<comment type="subcellular location">
    <subcellularLocation>
        <location evidence="1">Cytoplasm</location>
    </subcellularLocation>
</comment>
<dbReference type="VEuPathDB" id="HostDB:GeneID_118659075"/>
<keyword evidence="3" id="KW-0963">Cytoplasm</keyword>
<dbReference type="AlphaFoldDB" id="A0A7J7XKH1"/>
<dbReference type="Pfam" id="PF01387">
    <property type="entry name" value="Synuclein"/>
    <property type="match status" value="1"/>
</dbReference>
<dbReference type="Gene3D" id="1.10.287.700">
    <property type="entry name" value="Helix hairpin bin"/>
    <property type="match status" value="1"/>
</dbReference>
<evidence type="ECO:0000313" key="7">
    <source>
        <dbReference type="Proteomes" id="UP000527355"/>
    </source>
</evidence>
<dbReference type="SUPFAM" id="SSF118375">
    <property type="entry name" value="Synuclein"/>
    <property type="match status" value="1"/>
</dbReference>
<evidence type="ECO:0000256" key="2">
    <source>
        <dbReference type="ARBA" id="ARBA00009147"/>
    </source>
</evidence>
<dbReference type="Proteomes" id="UP000527355">
    <property type="component" value="Unassembled WGS sequence"/>
</dbReference>
<dbReference type="PANTHER" id="PTHR13820">
    <property type="entry name" value="SYNUCLEIN"/>
    <property type="match status" value="1"/>
</dbReference>
<evidence type="ECO:0000256" key="5">
    <source>
        <dbReference type="RuleBase" id="RU361225"/>
    </source>
</evidence>
<keyword evidence="7" id="KW-1185">Reference proteome</keyword>
<accession>A0A7J7XKH1</accession>
<dbReference type="GO" id="GO:0043025">
    <property type="term" value="C:neuronal cell body"/>
    <property type="evidence" value="ECO:0007669"/>
    <property type="project" value="TreeGrafter"/>
</dbReference>
<evidence type="ECO:0000256" key="1">
    <source>
        <dbReference type="ARBA" id="ARBA00004496"/>
    </source>
</evidence>
<dbReference type="GO" id="GO:0005737">
    <property type="term" value="C:cytoplasm"/>
    <property type="evidence" value="ECO:0007669"/>
    <property type="project" value="UniProtKB-SubCell"/>
</dbReference>
<keyword evidence="4" id="KW-0677">Repeat</keyword>
<evidence type="ECO:0000256" key="3">
    <source>
        <dbReference type="ARBA" id="ARBA00022490"/>
    </source>
</evidence>
<dbReference type="GO" id="GO:0043679">
    <property type="term" value="C:axon terminus"/>
    <property type="evidence" value="ECO:0007669"/>
    <property type="project" value="TreeGrafter"/>
</dbReference>
<proteinExistence type="inferred from homology"/>
<dbReference type="FunFam" id="1.10.287.700:FF:000001">
    <property type="entry name" value="Alpha-synuclein"/>
    <property type="match status" value="1"/>
</dbReference>
<dbReference type="GO" id="GO:0048488">
    <property type="term" value="P:synaptic vesicle endocytosis"/>
    <property type="evidence" value="ECO:0007669"/>
    <property type="project" value="TreeGrafter"/>
</dbReference>
<organism evidence="6 7">
    <name type="scientific">Myotis myotis</name>
    <name type="common">Greater mouse-eared bat</name>
    <name type="synonym">Vespertilio myotis</name>
    <dbReference type="NCBI Taxonomy" id="51298"/>
    <lineage>
        <taxon>Eukaryota</taxon>
        <taxon>Metazoa</taxon>
        <taxon>Chordata</taxon>
        <taxon>Craniata</taxon>
        <taxon>Vertebrata</taxon>
        <taxon>Euteleostomi</taxon>
        <taxon>Mammalia</taxon>
        <taxon>Eutheria</taxon>
        <taxon>Laurasiatheria</taxon>
        <taxon>Chiroptera</taxon>
        <taxon>Yangochiroptera</taxon>
        <taxon>Vespertilionidae</taxon>
        <taxon>Myotis</taxon>
    </lineage>
</organism>
<dbReference type="InterPro" id="IPR001058">
    <property type="entry name" value="Synuclein"/>
</dbReference>
<evidence type="ECO:0000313" key="6">
    <source>
        <dbReference type="EMBL" id="KAF6350213.1"/>
    </source>
</evidence>
<comment type="caution">
    <text evidence="6">The sequence shown here is derived from an EMBL/GenBank/DDBJ whole genome shotgun (WGS) entry which is preliminary data.</text>
</comment>
<protein>
    <recommendedName>
        <fullName evidence="5">Beta-synuclein</fullName>
    </recommendedName>
</protein>
<evidence type="ECO:0000256" key="4">
    <source>
        <dbReference type="ARBA" id="ARBA00022737"/>
    </source>
</evidence>
<dbReference type="PRINTS" id="PR01213">
    <property type="entry name" value="BSYNUCLEIN"/>
</dbReference>
<dbReference type="GO" id="GO:0007268">
    <property type="term" value="P:chemical synaptic transmission"/>
    <property type="evidence" value="ECO:0007669"/>
    <property type="project" value="TreeGrafter"/>
</dbReference>
<sequence>MDVFMKGLSMAKEGVVAAAEKTKQGVTEAAEKTKEGVLYVGNKTREGVVQGVTSVAEKTKEQASHLGGAMFSGAGNIAAATGLMKKEEFPTDLKPEEVAQEAAEESLIEPLMEPGGPPTSSTILSWSLPHLPEPGLSFNPCSPNTRSSYTPRRPLGACVSICPSVCPTCQHPTLGRGQGLACRRQGQPRRPTCVALPAPSCPVSARM</sequence>
<dbReference type="EMBL" id="JABWUV010000006">
    <property type="protein sequence ID" value="KAF6350213.1"/>
    <property type="molecule type" value="Genomic_DNA"/>
</dbReference>